<dbReference type="SUPFAM" id="SSF56601">
    <property type="entry name" value="beta-lactamase/transpeptidase-like"/>
    <property type="match status" value="1"/>
</dbReference>
<proteinExistence type="inferred from homology"/>
<reference evidence="18" key="1">
    <citation type="submission" date="2020-10" db="EMBL/GenBank/DDBJ databases">
        <authorList>
            <person name="Gilroy R."/>
        </authorList>
    </citation>
    <scope>NUCLEOTIDE SEQUENCE</scope>
    <source>
        <strain evidence="18">517</strain>
    </source>
</reference>
<dbReference type="GO" id="GO:0006508">
    <property type="term" value="P:proteolysis"/>
    <property type="evidence" value="ECO:0007669"/>
    <property type="project" value="UniProtKB-KW"/>
</dbReference>
<evidence type="ECO:0000256" key="9">
    <source>
        <dbReference type="ARBA" id="ARBA00022984"/>
    </source>
</evidence>
<name>A0A940DH91_9FIRM</name>
<keyword evidence="10" id="KW-0961">Cell wall biogenesis/degradation</keyword>
<evidence type="ECO:0000259" key="17">
    <source>
        <dbReference type="Pfam" id="PF07943"/>
    </source>
</evidence>
<keyword evidence="6 15" id="KW-0732">Signal</keyword>
<evidence type="ECO:0000259" key="16">
    <source>
        <dbReference type="Pfam" id="PF00768"/>
    </source>
</evidence>
<comment type="pathway">
    <text evidence="1">Cell wall biogenesis; peptidoglycan biosynthesis.</text>
</comment>
<organism evidence="18 19">
    <name type="scientific">Candidatus Stercoripulliclostridium pullicola</name>
    <dbReference type="NCBI Taxonomy" id="2840953"/>
    <lineage>
        <taxon>Bacteria</taxon>
        <taxon>Bacillati</taxon>
        <taxon>Bacillota</taxon>
        <taxon>Clostridia</taxon>
        <taxon>Eubacteriales</taxon>
        <taxon>Candidatus Stercoripulliclostridium</taxon>
    </lineage>
</organism>
<accession>A0A940DH91</accession>
<keyword evidence="5" id="KW-0645">Protease</keyword>
<dbReference type="InterPro" id="IPR001967">
    <property type="entry name" value="Peptidase_S11_N"/>
</dbReference>
<evidence type="ECO:0000256" key="6">
    <source>
        <dbReference type="ARBA" id="ARBA00022729"/>
    </source>
</evidence>
<dbReference type="PANTHER" id="PTHR21581">
    <property type="entry name" value="D-ALANYL-D-ALANINE CARBOXYPEPTIDASE"/>
    <property type="match status" value="1"/>
</dbReference>
<dbReference type="Pfam" id="PF07943">
    <property type="entry name" value="PBP5_C"/>
    <property type="match status" value="1"/>
</dbReference>
<comment type="catalytic activity">
    <reaction evidence="11">
        <text>Preferential cleavage: (Ac)2-L-Lys-D-Ala-|-D-Ala. Also transpeptidation of peptidyl-alanyl moieties that are N-acyl substituents of D-alanine.</text>
        <dbReference type="EC" id="3.4.16.4"/>
    </reaction>
</comment>
<dbReference type="Gene3D" id="3.40.710.10">
    <property type="entry name" value="DD-peptidase/beta-lactamase superfamily"/>
    <property type="match status" value="1"/>
</dbReference>
<evidence type="ECO:0000256" key="10">
    <source>
        <dbReference type="ARBA" id="ARBA00023316"/>
    </source>
</evidence>
<dbReference type="PANTHER" id="PTHR21581:SF33">
    <property type="entry name" value="D-ALANYL-D-ALANINE CARBOXYPEPTIDASE DACB"/>
    <property type="match status" value="1"/>
</dbReference>
<evidence type="ECO:0000256" key="14">
    <source>
        <dbReference type="RuleBase" id="RU004016"/>
    </source>
</evidence>
<evidence type="ECO:0000256" key="15">
    <source>
        <dbReference type="SAM" id="SignalP"/>
    </source>
</evidence>
<evidence type="ECO:0000313" key="19">
    <source>
        <dbReference type="Proteomes" id="UP000727857"/>
    </source>
</evidence>
<dbReference type="EC" id="3.4.16.4" evidence="3"/>
<evidence type="ECO:0000313" key="18">
    <source>
        <dbReference type="EMBL" id="MBO8424203.1"/>
    </source>
</evidence>
<protein>
    <recommendedName>
        <fullName evidence="3">serine-type D-Ala-D-Ala carboxypeptidase</fullName>
        <ecNumber evidence="3">3.4.16.4</ecNumber>
    </recommendedName>
</protein>
<feature type="domain" description="Peptidase S11 D-alanyl-D-alanine carboxypeptidase A N-terminal" evidence="16">
    <location>
        <begin position="35"/>
        <end position="256"/>
    </location>
</feature>
<dbReference type="EMBL" id="JADINF010000105">
    <property type="protein sequence ID" value="MBO8424203.1"/>
    <property type="molecule type" value="Genomic_DNA"/>
</dbReference>
<keyword evidence="4 18" id="KW-0121">Carboxypeptidase</keyword>
<dbReference type="InterPro" id="IPR012338">
    <property type="entry name" value="Beta-lactam/transpept-like"/>
</dbReference>
<feature type="non-terminal residue" evidence="18">
    <location>
        <position position="349"/>
    </location>
</feature>
<evidence type="ECO:0000256" key="2">
    <source>
        <dbReference type="ARBA" id="ARBA00007164"/>
    </source>
</evidence>
<gene>
    <name evidence="18" type="ORF">IAB16_04225</name>
</gene>
<feature type="signal peptide" evidence="15">
    <location>
        <begin position="1"/>
        <end position="15"/>
    </location>
</feature>
<feature type="active site" description="Proton acceptor" evidence="12">
    <location>
        <position position="67"/>
    </location>
</feature>
<dbReference type="GO" id="GO:0071555">
    <property type="term" value="P:cell wall organization"/>
    <property type="evidence" value="ECO:0007669"/>
    <property type="project" value="UniProtKB-KW"/>
</dbReference>
<dbReference type="GO" id="GO:0009252">
    <property type="term" value="P:peptidoglycan biosynthetic process"/>
    <property type="evidence" value="ECO:0007669"/>
    <property type="project" value="UniProtKB-KW"/>
</dbReference>
<dbReference type="AlphaFoldDB" id="A0A940DH91"/>
<keyword evidence="7" id="KW-0378">Hydrolase</keyword>
<feature type="binding site" evidence="13">
    <location>
        <position position="227"/>
    </location>
    <ligand>
        <name>substrate</name>
    </ligand>
</feature>
<dbReference type="GO" id="GO:0008360">
    <property type="term" value="P:regulation of cell shape"/>
    <property type="evidence" value="ECO:0007669"/>
    <property type="project" value="UniProtKB-KW"/>
</dbReference>
<evidence type="ECO:0000256" key="8">
    <source>
        <dbReference type="ARBA" id="ARBA00022960"/>
    </source>
</evidence>
<reference evidence="18" key="2">
    <citation type="journal article" date="2021" name="PeerJ">
        <title>Extensive microbial diversity within the chicken gut microbiome revealed by metagenomics and culture.</title>
        <authorList>
            <person name="Gilroy R."/>
            <person name="Ravi A."/>
            <person name="Getino M."/>
            <person name="Pursley I."/>
            <person name="Horton D.L."/>
            <person name="Alikhan N.F."/>
            <person name="Baker D."/>
            <person name="Gharbi K."/>
            <person name="Hall N."/>
            <person name="Watson M."/>
            <person name="Adriaenssens E.M."/>
            <person name="Foster-Nyarko E."/>
            <person name="Jarju S."/>
            <person name="Secka A."/>
            <person name="Antonio M."/>
            <person name="Oren A."/>
            <person name="Chaudhuri R.R."/>
            <person name="La Ragione R."/>
            <person name="Hildebrand F."/>
            <person name="Pallen M.J."/>
        </authorList>
    </citation>
    <scope>NUCLEOTIDE SEQUENCE</scope>
    <source>
        <strain evidence="18">517</strain>
    </source>
</reference>
<keyword evidence="9" id="KW-0573">Peptidoglycan synthesis</keyword>
<evidence type="ECO:0000256" key="12">
    <source>
        <dbReference type="PIRSR" id="PIRSR618044-1"/>
    </source>
</evidence>
<evidence type="ECO:0000256" key="11">
    <source>
        <dbReference type="ARBA" id="ARBA00034000"/>
    </source>
</evidence>
<evidence type="ECO:0000256" key="3">
    <source>
        <dbReference type="ARBA" id="ARBA00012448"/>
    </source>
</evidence>
<feature type="active site" description="Acyl-ester intermediate" evidence="12">
    <location>
        <position position="64"/>
    </location>
</feature>
<comment type="similarity">
    <text evidence="2 14">Belongs to the peptidase S11 family.</text>
</comment>
<evidence type="ECO:0000256" key="4">
    <source>
        <dbReference type="ARBA" id="ARBA00022645"/>
    </source>
</evidence>
<evidence type="ECO:0000256" key="13">
    <source>
        <dbReference type="PIRSR" id="PIRSR618044-2"/>
    </source>
</evidence>
<evidence type="ECO:0000256" key="7">
    <source>
        <dbReference type="ARBA" id="ARBA00022801"/>
    </source>
</evidence>
<dbReference type="InterPro" id="IPR012907">
    <property type="entry name" value="Peptidase_S11_C"/>
</dbReference>
<dbReference type="Proteomes" id="UP000727857">
    <property type="component" value="Unassembled WGS sequence"/>
</dbReference>
<dbReference type="Pfam" id="PF00768">
    <property type="entry name" value="Peptidase_S11"/>
    <property type="match status" value="1"/>
</dbReference>
<keyword evidence="8" id="KW-0133">Cell shape</keyword>
<evidence type="ECO:0000256" key="5">
    <source>
        <dbReference type="ARBA" id="ARBA00022670"/>
    </source>
</evidence>
<sequence length="349" mass="37731">MLCAFLFTALSFGFAAVLPAGSDDDCGVYDASAAARGSSYAVIEVGSLRLLKGENVSARLPMASTTKAMTALVVIENTPDLNAVVTVPDIAVGVEGSSIYLRKGEHLTVKELLYGLMLRSGNDAAVTLAVNTSGSVEAFADKMNEKARSLGLTDTNFVNPHGLSAKDHYTSAYDLAVIAATALRNPVFREIVSTKFITVESRDGGETRYFANKNKILYNYEGATGVKTGYTTEAGRCLIASSVRNGMEVVAVALNHYNYFDLCSSLMDYAHENYVLEKVLDKDTVYAEVKVKKNYRVKSAELHVTNSYSYPVKKDGSEKLRSETEAVSEITAPHSKDTAPGEVKIFMDN</sequence>
<dbReference type="InterPro" id="IPR018044">
    <property type="entry name" value="Peptidase_S11"/>
</dbReference>
<dbReference type="GO" id="GO:0009002">
    <property type="term" value="F:serine-type D-Ala-D-Ala carboxypeptidase activity"/>
    <property type="evidence" value="ECO:0007669"/>
    <property type="project" value="UniProtKB-EC"/>
</dbReference>
<comment type="caution">
    <text evidence="18">The sequence shown here is derived from an EMBL/GenBank/DDBJ whole genome shotgun (WGS) entry which is preliminary data.</text>
</comment>
<dbReference type="PRINTS" id="PR00725">
    <property type="entry name" value="DADACBPTASE1"/>
</dbReference>
<evidence type="ECO:0000256" key="1">
    <source>
        <dbReference type="ARBA" id="ARBA00004752"/>
    </source>
</evidence>
<feature type="chain" id="PRO_5038058700" description="serine-type D-Ala-D-Ala carboxypeptidase" evidence="15">
    <location>
        <begin position="16"/>
        <end position="349"/>
    </location>
</feature>
<feature type="domain" description="Peptidase S11 D-Ala-D-Ala carboxypeptidase A C-terminal" evidence="17">
    <location>
        <begin position="277"/>
        <end position="349"/>
    </location>
</feature>
<feature type="active site" evidence="12">
    <location>
        <position position="120"/>
    </location>
</feature>